<proteinExistence type="predicted"/>
<sequence>MQHGRVCGLGSQTHAYEGQTSGGSNFSSSTQESLYSQQIAALTFELEQGDDHHHQIKVLFLLQEEVKGVGVLYLLQEEAKGVKLFANGFLLLGSTISILSAAVSRLFLLFPFLVGFSLSLLVIVFEVLLLDRTLLLIFLAFQLFEHLTSYCML</sequence>
<accession>A0AAV7GCL5</accession>
<evidence type="ECO:0000313" key="3">
    <source>
        <dbReference type="Proteomes" id="UP000775213"/>
    </source>
</evidence>
<comment type="caution">
    <text evidence="2">The sequence shown here is derived from an EMBL/GenBank/DDBJ whole genome shotgun (WGS) entry which is preliminary data.</text>
</comment>
<keyword evidence="1" id="KW-0812">Transmembrane</keyword>
<dbReference type="EMBL" id="JAGFBR010000016">
    <property type="protein sequence ID" value="KAH0453867.1"/>
    <property type="molecule type" value="Genomic_DNA"/>
</dbReference>
<protein>
    <submittedName>
        <fullName evidence="2">Uncharacterized protein</fullName>
    </submittedName>
</protein>
<organism evidence="2 3">
    <name type="scientific">Dendrobium chrysotoxum</name>
    <name type="common">Orchid</name>
    <dbReference type="NCBI Taxonomy" id="161865"/>
    <lineage>
        <taxon>Eukaryota</taxon>
        <taxon>Viridiplantae</taxon>
        <taxon>Streptophyta</taxon>
        <taxon>Embryophyta</taxon>
        <taxon>Tracheophyta</taxon>
        <taxon>Spermatophyta</taxon>
        <taxon>Magnoliopsida</taxon>
        <taxon>Liliopsida</taxon>
        <taxon>Asparagales</taxon>
        <taxon>Orchidaceae</taxon>
        <taxon>Epidendroideae</taxon>
        <taxon>Malaxideae</taxon>
        <taxon>Dendrobiinae</taxon>
        <taxon>Dendrobium</taxon>
    </lineage>
</organism>
<name>A0AAV7GCL5_DENCH</name>
<feature type="transmembrane region" description="Helical" evidence="1">
    <location>
        <begin position="84"/>
        <end position="103"/>
    </location>
</feature>
<keyword evidence="3" id="KW-1185">Reference proteome</keyword>
<dbReference type="AlphaFoldDB" id="A0AAV7GCL5"/>
<evidence type="ECO:0000313" key="2">
    <source>
        <dbReference type="EMBL" id="KAH0453867.1"/>
    </source>
</evidence>
<keyword evidence="1" id="KW-1133">Transmembrane helix</keyword>
<dbReference type="Proteomes" id="UP000775213">
    <property type="component" value="Unassembled WGS sequence"/>
</dbReference>
<reference evidence="2 3" key="1">
    <citation type="journal article" date="2021" name="Hortic Res">
        <title>Chromosome-scale assembly of the Dendrobium chrysotoxum genome enhances the understanding of orchid evolution.</title>
        <authorList>
            <person name="Zhang Y."/>
            <person name="Zhang G.Q."/>
            <person name="Zhang D."/>
            <person name="Liu X.D."/>
            <person name="Xu X.Y."/>
            <person name="Sun W.H."/>
            <person name="Yu X."/>
            <person name="Zhu X."/>
            <person name="Wang Z.W."/>
            <person name="Zhao X."/>
            <person name="Zhong W.Y."/>
            <person name="Chen H."/>
            <person name="Yin W.L."/>
            <person name="Huang T."/>
            <person name="Niu S.C."/>
            <person name="Liu Z.J."/>
        </authorList>
    </citation>
    <scope>NUCLEOTIDE SEQUENCE [LARGE SCALE GENOMIC DNA]</scope>
    <source>
        <strain evidence="2">Lindl</strain>
    </source>
</reference>
<keyword evidence="1" id="KW-0472">Membrane</keyword>
<feature type="transmembrane region" description="Helical" evidence="1">
    <location>
        <begin position="109"/>
        <end position="130"/>
    </location>
</feature>
<evidence type="ECO:0000256" key="1">
    <source>
        <dbReference type="SAM" id="Phobius"/>
    </source>
</evidence>
<gene>
    <name evidence="2" type="ORF">IEQ34_018191</name>
</gene>